<evidence type="ECO:0000313" key="3">
    <source>
        <dbReference type="EMBL" id="KJR79726.1"/>
    </source>
</evidence>
<dbReference type="Gene3D" id="2.30.110.10">
    <property type="entry name" value="Electron Transport, Fmn-binding Protein, Chain A"/>
    <property type="match status" value="1"/>
</dbReference>
<evidence type="ECO:0000259" key="1">
    <source>
        <dbReference type="Pfam" id="PF04289"/>
    </source>
</evidence>
<dbReference type="InterPro" id="IPR007386">
    <property type="entry name" value="DUF447_N"/>
</dbReference>
<dbReference type="Gene3D" id="1.20.58.290">
    <property type="entry name" value="Hypothetical membrane protein ta0354_69_121"/>
    <property type="match status" value="1"/>
</dbReference>
<dbReference type="Pfam" id="PF04289">
    <property type="entry name" value="DUF447_N"/>
    <property type="match status" value="1"/>
</dbReference>
<feature type="domain" description="DUF447" evidence="1">
    <location>
        <begin position="16"/>
        <end position="119"/>
    </location>
</feature>
<dbReference type="AlphaFoldDB" id="A0A0F2LV19"/>
<feature type="domain" description="DUF447" evidence="2">
    <location>
        <begin position="131"/>
        <end position="174"/>
    </location>
</feature>
<dbReference type="Pfam" id="PF20766">
    <property type="entry name" value="DUF447_C"/>
    <property type="match status" value="1"/>
</dbReference>
<sequence length="195" mass="21990">MAQEINDIFPGEGVFEVILGTNGVKPNLSPIGVIKKGEELTSKIYRETLTYSNIMKLALCTIHVTDDPRVFYSALMKNLEFAILEGLPALSSGVYSIIRAKCEYTEGNNPATFRLIPINVQELGKRKKAFSRGHSLFIDAMVHFTRLEILPKEEVKELLEVLSYELKTCKRISPDIRDLVEDLEKRIVSKGFKLA</sequence>
<dbReference type="PATRIC" id="fig|1326980.8.peg.29"/>
<evidence type="ECO:0000259" key="2">
    <source>
        <dbReference type="Pfam" id="PF20766"/>
    </source>
</evidence>
<dbReference type="SUPFAM" id="SSF50475">
    <property type="entry name" value="FMN-binding split barrel"/>
    <property type="match status" value="1"/>
</dbReference>
<gene>
    <name evidence="3" type="ORF">TQ35_00150</name>
</gene>
<organism evidence="3">
    <name type="scientific">Candidatus Aramenus sulfurataquae</name>
    <dbReference type="NCBI Taxonomy" id="1326980"/>
    <lineage>
        <taxon>Archaea</taxon>
        <taxon>Thermoproteota</taxon>
        <taxon>Thermoprotei</taxon>
        <taxon>Sulfolobales</taxon>
        <taxon>Sulfolobaceae</taxon>
        <taxon>Candidatus Aramenus</taxon>
    </lineage>
</organism>
<evidence type="ECO:0008006" key="4">
    <source>
        <dbReference type="Google" id="ProtNLM"/>
    </source>
</evidence>
<proteinExistence type="predicted"/>
<comment type="caution">
    <text evidence="3">The sequence shown here is derived from an EMBL/GenBank/DDBJ whole genome shotgun (WGS) entry which is preliminary data.</text>
</comment>
<accession>A0A0F2LV19</accession>
<protein>
    <recommendedName>
        <fullName evidence="4">DUF447 family protein</fullName>
    </recommendedName>
</protein>
<reference evidence="3" key="1">
    <citation type="submission" date="2015-03" db="EMBL/GenBank/DDBJ databases">
        <title>Metagenome Sequencing of an Archaeal-Dominated Microbial Community from a Hot Spring at the Los Azufres Geothermal Field, Mexico.</title>
        <authorList>
            <person name="Servin-Garciduenas L.E."/>
            <person name="Martinez-Romero E."/>
        </authorList>
    </citation>
    <scope>NUCLEOTIDE SEQUENCE [LARGE SCALE GENOMIC DNA]</scope>
    <source>
        <strain evidence="3">AZ1-454</strain>
    </source>
</reference>
<dbReference type="InterPro" id="IPR049288">
    <property type="entry name" value="DUF447_C"/>
</dbReference>
<name>A0A0F2LV19_9CREN</name>
<dbReference type="EMBL" id="JZWS01000001">
    <property type="protein sequence ID" value="KJR79726.1"/>
    <property type="molecule type" value="Genomic_DNA"/>
</dbReference>
<dbReference type="InterPro" id="IPR012349">
    <property type="entry name" value="Split_barrel_FMN-bd"/>
</dbReference>